<name>A0A7S1BC72_9STRA</name>
<dbReference type="AlphaFoldDB" id="A0A7S1BC72"/>
<evidence type="ECO:0000313" key="1">
    <source>
        <dbReference type="EMBL" id="CAD8881798.1"/>
    </source>
</evidence>
<reference evidence="1" key="1">
    <citation type="submission" date="2021-01" db="EMBL/GenBank/DDBJ databases">
        <authorList>
            <person name="Corre E."/>
            <person name="Pelletier E."/>
            <person name="Niang G."/>
            <person name="Scheremetjew M."/>
            <person name="Finn R."/>
            <person name="Kale V."/>
            <person name="Holt S."/>
            <person name="Cochrane G."/>
            <person name="Meng A."/>
            <person name="Brown T."/>
            <person name="Cohen L."/>
        </authorList>
    </citation>
    <scope>NUCLEOTIDE SEQUENCE</scope>
    <source>
        <strain evidence="1">308</strain>
    </source>
</reference>
<dbReference type="EMBL" id="HBFR01012467">
    <property type="protein sequence ID" value="CAD8881798.1"/>
    <property type="molecule type" value="Transcribed_RNA"/>
</dbReference>
<accession>A0A7S1BC72</accession>
<sequence length="198" mass="22160">MATPVLLLVYRAIKCYTLLTIWAISFSARAPSHPRAFERTYLGDLISHVLFARRRSGVIISRNGKDSKVEAWPLRKFEAYAESKLSKVRMCFEFQRRHPDIGCTPVAPGFVKSKIMTPSARDSNWEDWNFIAANGPSGAQSSLDVLLGKEGASPQDGGQVGAFGRPYYSPPIRRLPQFLRIYSGHVQSGALVQFYSDF</sequence>
<protein>
    <submittedName>
        <fullName evidence="1">Uncharacterized protein</fullName>
    </submittedName>
</protein>
<gene>
    <name evidence="1" type="ORF">CHYS00102_LOCUS8986</name>
</gene>
<proteinExistence type="predicted"/>
<organism evidence="1">
    <name type="scientific">Corethron hystrix</name>
    <dbReference type="NCBI Taxonomy" id="216773"/>
    <lineage>
        <taxon>Eukaryota</taxon>
        <taxon>Sar</taxon>
        <taxon>Stramenopiles</taxon>
        <taxon>Ochrophyta</taxon>
        <taxon>Bacillariophyta</taxon>
        <taxon>Coscinodiscophyceae</taxon>
        <taxon>Corethrophycidae</taxon>
        <taxon>Corethrales</taxon>
        <taxon>Corethraceae</taxon>
        <taxon>Corethron</taxon>
    </lineage>
</organism>